<dbReference type="EMBL" id="CM046390">
    <property type="protein sequence ID" value="KAI8565245.1"/>
    <property type="molecule type" value="Genomic_DNA"/>
</dbReference>
<evidence type="ECO:0000313" key="1">
    <source>
        <dbReference type="EMBL" id="KAI8565245.1"/>
    </source>
</evidence>
<evidence type="ECO:0000313" key="2">
    <source>
        <dbReference type="Proteomes" id="UP001062846"/>
    </source>
</evidence>
<sequence>MNVSKRFGLLVFLFMVIAISQYPTSVEPRAAPTLLRQQRYNSKVLDTLGVVCDCCDGVEAGDRCSSSWEGRCTKLRCLPWKYHH</sequence>
<organism evidence="1 2">
    <name type="scientific">Rhododendron molle</name>
    <name type="common">Chinese azalea</name>
    <name type="synonym">Azalea mollis</name>
    <dbReference type="NCBI Taxonomy" id="49168"/>
    <lineage>
        <taxon>Eukaryota</taxon>
        <taxon>Viridiplantae</taxon>
        <taxon>Streptophyta</taxon>
        <taxon>Embryophyta</taxon>
        <taxon>Tracheophyta</taxon>
        <taxon>Spermatophyta</taxon>
        <taxon>Magnoliopsida</taxon>
        <taxon>eudicotyledons</taxon>
        <taxon>Gunneridae</taxon>
        <taxon>Pentapetalae</taxon>
        <taxon>asterids</taxon>
        <taxon>Ericales</taxon>
        <taxon>Ericaceae</taxon>
        <taxon>Ericoideae</taxon>
        <taxon>Rhodoreae</taxon>
        <taxon>Rhododendron</taxon>
    </lineage>
</organism>
<proteinExistence type="predicted"/>
<dbReference type="Proteomes" id="UP001062846">
    <property type="component" value="Chromosome 3"/>
</dbReference>
<name>A0ACC0PIF8_RHOML</name>
<keyword evidence="2" id="KW-1185">Reference proteome</keyword>
<gene>
    <name evidence="1" type="ORF">RHMOL_Rhmol03G0244200</name>
</gene>
<comment type="caution">
    <text evidence="1">The sequence shown here is derived from an EMBL/GenBank/DDBJ whole genome shotgun (WGS) entry which is preliminary data.</text>
</comment>
<accession>A0ACC0PIF8</accession>
<reference evidence="1" key="1">
    <citation type="submission" date="2022-02" db="EMBL/GenBank/DDBJ databases">
        <title>Plant Genome Project.</title>
        <authorList>
            <person name="Zhang R.-G."/>
        </authorList>
    </citation>
    <scope>NUCLEOTIDE SEQUENCE</scope>
    <source>
        <strain evidence="1">AT1</strain>
    </source>
</reference>
<protein>
    <submittedName>
        <fullName evidence="1">Uncharacterized protein</fullName>
    </submittedName>
</protein>